<organism evidence="8 9">
    <name type="scientific">Candidatus Fervidibacter japonicus</name>
    <dbReference type="NCBI Taxonomy" id="2035412"/>
    <lineage>
        <taxon>Bacteria</taxon>
        <taxon>Candidatus Fervidibacterota</taxon>
        <taxon>Candidatus Fervidibacter</taxon>
    </lineage>
</organism>
<dbReference type="Pfam" id="PF02527">
    <property type="entry name" value="GidB"/>
    <property type="match status" value="1"/>
</dbReference>
<feature type="binding site" evidence="6">
    <location>
        <begin position="108"/>
        <end position="110"/>
    </location>
    <ligand>
        <name>S-adenosyl-L-methionine</name>
        <dbReference type="ChEBI" id="CHEBI:59789"/>
    </ligand>
</feature>
<dbReference type="EC" id="2.1.1.-" evidence="6"/>
<evidence type="ECO:0000256" key="4">
    <source>
        <dbReference type="ARBA" id="ARBA00022679"/>
    </source>
</evidence>
<protein>
    <recommendedName>
        <fullName evidence="6">Ribosomal RNA small subunit methyltransferase G</fullName>
        <ecNumber evidence="6">2.1.1.-</ecNumber>
    </recommendedName>
    <alternativeName>
        <fullName evidence="6">16S rRNA 7-methylguanosine methyltransferase</fullName>
        <shortName evidence="6">16S rRNA m7G methyltransferase</shortName>
    </alternativeName>
</protein>
<evidence type="ECO:0000313" key="8">
    <source>
        <dbReference type="EMBL" id="GBD00011.1"/>
    </source>
</evidence>
<evidence type="ECO:0000313" key="9">
    <source>
        <dbReference type="Proteomes" id="UP000236173"/>
    </source>
</evidence>
<keyword evidence="5 6" id="KW-0949">S-adenosyl-L-methionine</keyword>
<dbReference type="EMBL" id="BEHT01000047">
    <property type="protein sequence ID" value="GBD00011.1"/>
    <property type="molecule type" value="Genomic_DNA"/>
</dbReference>
<comment type="similarity">
    <text evidence="6">Belongs to the methyltransferase superfamily. RNA methyltransferase RsmG family.</text>
</comment>
<proteinExistence type="inferred from homology"/>
<dbReference type="PIRSF" id="PIRSF003078">
    <property type="entry name" value="GidB"/>
    <property type="match status" value="1"/>
</dbReference>
<feature type="binding site" evidence="6">
    <location>
        <position position="155"/>
    </location>
    <ligand>
        <name>S-adenosyl-L-methionine</name>
        <dbReference type="ChEBI" id="CHEBI:59789"/>
    </ligand>
</feature>
<evidence type="ECO:0000256" key="2">
    <source>
        <dbReference type="ARBA" id="ARBA00022552"/>
    </source>
</evidence>
<name>A0A2H5XFR1_9BACT</name>
<keyword evidence="4 6" id="KW-0808">Transferase</keyword>
<comment type="function">
    <text evidence="6">Specifically methylates the N7 position of a guanine in 16S rRNA.</text>
</comment>
<dbReference type="Gene3D" id="3.40.50.150">
    <property type="entry name" value="Vaccinia Virus protein VP39"/>
    <property type="match status" value="1"/>
</dbReference>
<keyword evidence="3 6" id="KW-0489">Methyltransferase</keyword>
<comment type="subcellular location">
    <subcellularLocation>
        <location evidence="6">Cytoplasm</location>
    </subcellularLocation>
</comment>
<dbReference type="CDD" id="cd02440">
    <property type="entry name" value="AdoMet_MTases"/>
    <property type="match status" value="1"/>
</dbReference>
<dbReference type="InterPro" id="IPR029063">
    <property type="entry name" value="SAM-dependent_MTases_sf"/>
</dbReference>
<dbReference type="GO" id="GO:0070043">
    <property type="term" value="F:rRNA (guanine-N7-)-methyltransferase activity"/>
    <property type="evidence" value="ECO:0007669"/>
    <property type="project" value="UniProtKB-UniRule"/>
</dbReference>
<evidence type="ECO:0000256" key="5">
    <source>
        <dbReference type="ARBA" id="ARBA00022691"/>
    </source>
</evidence>
<dbReference type="InterPro" id="IPR003682">
    <property type="entry name" value="rRNA_ssu_MeTfrase_G"/>
</dbReference>
<dbReference type="PANTHER" id="PTHR31760:SF0">
    <property type="entry name" value="S-ADENOSYL-L-METHIONINE-DEPENDENT METHYLTRANSFERASES SUPERFAMILY PROTEIN"/>
    <property type="match status" value="1"/>
</dbReference>
<reference evidence="9" key="1">
    <citation type="submission" date="2017-09" db="EMBL/GenBank/DDBJ databases">
        <title>Metaegenomics of thermophilic ammonia-oxidizing enrichment culture.</title>
        <authorList>
            <person name="Kato S."/>
            <person name="Suzuki K."/>
        </authorList>
    </citation>
    <scope>NUCLEOTIDE SEQUENCE [LARGE SCALE GENOMIC DNA]</scope>
</reference>
<dbReference type="SUPFAM" id="SSF53335">
    <property type="entry name" value="S-adenosyl-L-methionine-dependent methyltransferases"/>
    <property type="match status" value="1"/>
</dbReference>
<dbReference type="HAMAP" id="MF_00074">
    <property type="entry name" value="16SrRNA_methyltr_G"/>
    <property type="match status" value="1"/>
</dbReference>
<dbReference type="NCBIfam" id="TIGR00138">
    <property type="entry name" value="rsmG_gidB"/>
    <property type="match status" value="1"/>
</dbReference>
<evidence type="ECO:0000256" key="1">
    <source>
        <dbReference type="ARBA" id="ARBA00022490"/>
    </source>
</evidence>
<feature type="binding site" evidence="6">
    <location>
        <begin position="136"/>
        <end position="137"/>
    </location>
    <ligand>
        <name>S-adenosyl-L-methionine</name>
        <dbReference type="ChEBI" id="CHEBI:59789"/>
    </ligand>
</feature>
<dbReference type="GO" id="GO:0005829">
    <property type="term" value="C:cytosol"/>
    <property type="evidence" value="ECO:0007669"/>
    <property type="project" value="TreeGrafter"/>
</dbReference>
<feature type="binding site" evidence="6">
    <location>
        <position position="90"/>
    </location>
    <ligand>
        <name>S-adenosyl-L-methionine</name>
        <dbReference type="ChEBI" id="CHEBI:59789"/>
    </ligand>
</feature>
<dbReference type="AlphaFoldDB" id="A0A2H5XFR1"/>
<evidence type="ECO:0000256" key="3">
    <source>
        <dbReference type="ARBA" id="ARBA00022603"/>
    </source>
</evidence>
<comment type="caution">
    <text evidence="8">The sequence shown here is derived from an EMBL/GenBank/DDBJ whole genome shotgun (WGS) entry which is preliminary data.</text>
</comment>
<gene>
    <name evidence="6 8" type="primary">rsmG</name>
    <name evidence="8" type="ORF">HRbin17_02545</name>
</gene>
<dbReference type="FunFam" id="3.40.50.150:FF:000041">
    <property type="entry name" value="Ribosomal RNA small subunit methyltransferase G"/>
    <property type="match status" value="1"/>
</dbReference>
<keyword evidence="1 6" id="KW-0963">Cytoplasm</keyword>
<evidence type="ECO:0000256" key="7">
    <source>
        <dbReference type="SAM" id="MobiDB-lite"/>
    </source>
</evidence>
<feature type="binding site" evidence="6">
    <location>
        <position position="85"/>
    </location>
    <ligand>
        <name>S-adenosyl-L-methionine</name>
        <dbReference type="ChEBI" id="CHEBI:59789"/>
    </ligand>
</feature>
<sequence>MLTPADIAIMRAALESGLQAWGLQLDTVQWARLVRLTELMLEWNERMNLTSITDPLRIATEHYLDSLAPLRWGLIGHGITVADVGTGAGLPGLPLAICCPQAAFTLIEATQKKVVYLRDVVAQLGLTNVEVVAGRSEAIAHDRRYREGFDVAVARALGRLDVVWECTLPLVRVGGCAIAYKGPRGEQELTFGERAATVLGGQMEAVYRFTLPGTDLRRMLIVARKVAPTPLRFPRRPGIPEKHPLGTLTKAP</sequence>
<dbReference type="PANTHER" id="PTHR31760">
    <property type="entry name" value="S-ADENOSYL-L-METHIONINE-DEPENDENT METHYLTRANSFERASES SUPERFAMILY PROTEIN"/>
    <property type="match status" value="1"/>
</dbReference>
<keyword evidence="2 6" id="KW-0698">rRNA processing</keyword>
<evidence type="ECO:0000256" key="6">
    <source>
        <dbReference type="HAMAP-Rule" id="MF_00074"/>
    </source>
</evidence>
<dbReference type="Proteomes" id="UP000236173">
    <property type="component" value="Unassembled WGS sequence"/>
</dbReference>
<accession>A0A2H5XFR1</accession>
<feature type="region of interest" description="Disordered" evidence="7">
    <location>
        <begin position="233"/>
        <end position="252"/>
    </location>
</feature>